<organism evidence="15 16">
    <name type="scientific">Electrophorus electricus</name>
    <name type="common">Electric eel</name>
    <name type="synonym">Gymnotus electricus</name>
    <dbReference type="NCBI Taxonomy" id="8005"/>
    <lineage>
        <taxon>Eukaryota</taxon>
        <taxon>Metazoa</taxon>
        <taxon>Chordata</taxon>
        <taxon>Craniata</taxon>
        <taxon>Vertebrata</taxon>
        <taxon>Euteleostomi</taxon>
        <taxon>Actinopterygii</taxon>
        <taxon>Neopterygii</taxon>
        <taxon>Teleostei</taxon>
        <taxon>Ostariophysi</taxon>
        <taxon>Gymnotiformes</taxon>
        <taxon>Gymnotoidei</taxon>
        <taxon>Gymnotidae</taxon>
        <taxon>Electrophorus</taxon>
    </lineage>
</organism>
<dbReference type="PANTHER" id="PTHR20884">
    <property type="entry name" value="GDP-D-GLUCOSE PHOSPHORYLASE 1"/>
    <property type="match status" value="1"/>
</dbReference>
<dbReference type="InterPro" id="IPR026506">
    <property type="entry name" value="GDPGP"/>
</dbReference>
<keyword evidence="9" id="KW-0808">Transferase</keyword>
<evidence type="ECO:0000256" key="9">
    <source>
        <dbReference type="ARBA" id="ARBA00022679"/>
    </source>
</evidence>
<dbReference type="Proteomes" id="UP000314983">
    <property type="component" value="Chromosome 2"/>
</dbReference>
<gene>
    <name evidence="15" type="primary">GDPGP1</name>
</gene>
<dbReference type="Pfam" id="PF26216">
    <property type="entry name" value="GDPGP1_C"/>
    <property type="match status" value="1"/>
</dbReference>
<feature type="domain" description="GDPGP1-like N-terminal" evidence="14">
    <location>
        <begin position="31"/>
        <end position="193"/>
    </location>
</feature>
<evidence type="ECO:0000256" key="7">
    <source>
        <dbReference type="ARBA" id="ARBA00022490"/>
    </source>
</evidence>
<evidence type="ECO:0000256" key="10">
    <source>
        <dbReference type="ARBA" id="ARBA00022695"/>
    </source>
</evidence>
<evidence type="ECO:0000313" key="15">
    <source>
        <dbReference type="Ensembl" id="ENSEEEP00000046044.1"/>
    </source>
</evidence>
<evidence type="ECO:0000256" key="12">
    <source>
        <dbReference type="ARBA" id="ARBA00022801"/>
    </source>
</evidence>
<keyword evidence="7" id="KW-0963">Cytoplasm</keyword>
<evidence type="ECO:0000256" key="3">
    <source>
        <dbReference type="ARBA" id="ARBA00004496"/>
    </source>
</evidence>
<feature type="domain" description="GDPGP1-like C-terminal" evidence="13">
    <location>
        <begin position="219"/>
        <end position="347"/>
    </location>
</feature>
<comment type="catalytic activity">
    <reaction evidence="1">
        <text>GDP-alpha-D-glucose + phosphate = alpha-D-glucose 1-phosphate + GDP + H(+)</text>
        <dbReference type="Rhea" id="RHEA:30387"/>
        <dbReference type="ChEBI" id="CHEBI:15378"/>
        <dbReference type="ChEBI" id="CHEBI:43474"/>
        <dbReference type="ChEBI" id="CHEBI:58189"/>
        <dbReference type="ChEBI" id="CHEBI:58601"/>
        <dbReference type="ChEBI" id="CHEBI:62230"/>
        <dbReference type="EC" id="2.7.7.78"/>
    </reaction>
</comment>
<accession>A0A4W4HBX1</accession>
<keyword evidence="16" id="KW-1185">Reference proteome</keyword>
<dbReference type="GO" id="GO:0006006">
    <property type="term" value="P:glucose metabolic process"/>
    <property type="evidence" value="ECO:0007669"/>
    <property type="project" value="TreeGrafter"/>
</dbReference>
<dbReference type="InterPro" id="IPR058866">
    <property type="entry name" value="GDPGP1_N"/>
</dbReference>
<reference evidence="15" key="5">
    <citation type="submission" date="2025-09" db="UniProtKB">
        <authorList>
            <consortium name="Ensembl"/>
        </authorList>
    </citation>
    <scope>IDENTIFICATION</scope>
</reference>
<keyword evidence="10" id="KW-0548">Nucleotidyltransferase</keyword>
<dbReference type="Pfam" id="PF26217">
    <property type="entry name" value="GDPGP1_N"/>
    <property type="match status" value="1"/>
</dbReference>
<dbReference type="RefSeq" id="XP_026883525.1">
    <property type="nucleotide sequence ID" value="XM_027027724.2"/>
</dbReference>
<keyword evidence="8" id="KW-0344">Guanine-nucleotide releasing factor</keyword>
<name>A0A4W4HBX1_ELEEL</name>
<proteinExistence type="inferred from homology"/>
<dbReference type="STRING" id="8005.ENSEEEP00000046044"/>
<evidence type="ECO:0000256" key="8">
    <source>
        <dbReference type="ARBA" id="ARBA00022658"/>
    </source>
</evidence>
<evidence type="ECO:0000313" key="16">
    <source>
        <dbReference type="Proteomes" id="UP000314983"/>
    </source>
</evidence>
<evidence type="ECO:0000256" key="1">
    <source>
        <dbReference type="ARBA" id="ARBA00000063"/>
    </source>
</evidence>
<evidence type="ECO:0000256" key="2">
    <source>
        <dbReference type="ARBA" id="ARBA00003049"/>
    </source>
</evidence>
<reference evidence="15" key="4">
    <citation type="submission" date="2025-08" db="UniProtKB">
        <authorList>
            <consortium name="Ensembl"/>
        </authorList>
    </citation>
    <scope>IDENTIFICATION</scope>
</reference>
<comment type="subcellular location">
    <subcellularLocation>
        <location evidence="3">Cytoplasm</location>
    </subcellularLocation>
</comment>
<evidence type="ECO:0000256" key="6">
    <source>
        <dbReference type="ARBA" id="ARBA00018857"/>
    </source>
</evidence>
<dbReference type="EC" id="2.7.7.78" evidence="5"/>
<evidence type="ECO:0000256" key="4">
    <source>
        <dbReference type="ARBA" id="ARBA00006451"/>
    </source>
</evidence>
<dbReference type="Ensembl" id="ENSEEET00000046552.2">
    <property type="protein sequence ID" value="ENSEEEP00000046044.1"/>
    <property type="gene ID" value="ENSEEEG00000021694.2"/>
</dbReference>
<dbReference type="GO" id="GO:0005737">
    <property type="term" value="C:cytoplasm"/>
    <property type="evidence" value="ECO:0007669"/>
    <property type="project" value="UniProtKB-SubCell"/>
</dbReference>
<dbReference type="GO" id="GO:0000166">
    <property type="term" value="F:nucleotide binding"/>
    <property type="evidence" value="ECO:0007669"/>
    <property type="project" value="UniProtKB-KW"/>
</dbReference>
<sequence>MAHRHTFTYGPEDFVFEVCPASGGTSRAASRFDRTLRSTWADKMSRGLFRYRLGDLETKVLPGELGYVAQLNIKRGTERRKPQDVASIRQSFDPRLFNFNKIHPEELLFDVRKVEPDGTAEVACAAILNVSPLEFGHCLLVPEPMRCHPQILTPRAVRVGIESVFLSADPGYRVGFNSLGAFASVNHLHLHGYYLDHALRIEWAPAELIAPDKGLYRLRFPNGFVFYTDGRDLHATVANICKVTDVLVERNIAHNVFITRGCPPDSDGVPSAQRHGVRVLVWPRVASFGAKEESAFNVALCELAGHLPFKNRQDFESFTEGEVKAMVQKFVLNDEEFVELQKQIVEIF</sequence>
<dbReference type="GeneTree" id="ENSGT00390000016718"/>
<reference evidence="16" key="2">
    <citation type="journal article" date="2017" name="Sci. Adv.">
        <title>A tail of two voltages: Proteomic comparison of the three electric organs of the electric eel.</title>
        <authorList>
            <person name="Traeger L.L."/>
            <person name="Sabat G."/>
            <person name="Barrett-Wilt G.A."/>
            <person name="Wells G.B."/>
            <person name="Sussman M.R."/>
        </authorList>
    </citation>
    <scope>NUCLEOTIDE SEQUENCE [LARGE SCALE GENOMIC DNA]</scope>
</reference>
<evidence type="ECO:0000259" key="14">
    <source>
        <dbReference type="Pfam" id="PF26217"/>
    </source>
</evidence>
<dbReference type="OMA" id="GIQWPRT"/>
<dbReference type="GO" id="GO:0080048">
    <property type="term" value="F:GDP-D-glucose phosphorylase activity"/>
    <property type="evidence" value="ECO:0007669"/>
    <property type="project" value="UniProtKB-EC"/>
</dbReference>
<reference evidence="15" key="3">
    <citation type="submission" date="2020-05" db="EMBL/GenBank/DDBJ databases">
        <title>Electrophorus electricus (electric eel) genome, fEleEle1, primary haplotype.</title>
        <authorList>
            <person name="Myers G."/>
            <person name="Meyer A."/>
            <person name="Fedrigo O."/>
            <person name="Formenti G."/>
            <person name="Rhie A."/>
            <person name="Tracey A."/>
            <person name="Sims Y."/>
            <person name="Jarvis E.D."/>
        </authorList>
    </citation>
    <scope>NUCLEOTIDE SEQUENCE [LARGE SCALE GENOMIC DNA]</scope>
</reference>
<evidence type="ECO:0000256" key="11">
    <source>
        <dbReference type="ARBA" id="ARBA00022741"/>
    </source>
</evidence>
<evidence type="ECO:0000259" key="13">
    <source>
        <dbReference type="Pfam" id="PF26216"/>
    </source>
</evidence>
<protein>
    <recommendedName>
        <fullName evidence="6">GDP-D-glucose phosphorylase 1</fullName>
        <ecNumber evidence="5">2.7.7.78</ecNumber>
    </recommendedName>
</protein>
<dbReference type="GO" id="GO:0005085">
    <property type="term" value="F:guanyl-nucleotide exchange factor activity"/>
    <property type="evidence" value="ECO:0007669"/>
    <property type="project" value="UniProtKB-KW"/>
</dbReference>
<dbReference type="GeneID" id="113588515"/>
<dbReference type="OrthoDB" id="417175at2759"/>
<keyword evidence="12" id="KW-0378">Hydrolase</keyword>
<dbReference type="AlphaFoldDB" id="A0A4W4HBX1"/>
<evidence type="ECO:0000256" key="5">
    <source>
        <dbReference type="ARBA" id="ARBA00012507"/>
    </source>
</evidence>
<dbReference type="GO" id="GO:0016787">
    <property type="term" value="F:hydrolase activity"/>
    <property type="evidence" value="ECO:0007669"/>
    <property type="project" value="UniProtKB-KW"/>
</dbReference>
<keyword evidence="11" id="KW-0547">Nucleotide-binding</keyword>
<dbReference type="InterPro" id="IPR058865">
    <property type="entry name" value="GDPGP1_C"/>
</dbReference>
<comment type="similarity">
    <text evidence="4">Belongs to the GDPGP1 family.</text>
</comment>
<comment type="function">
    <text evidence="2">Specific and highly efficient GDP-D-glucose phosphorylase regulating the levels of GDP-D-glucose in cells.</text>
</comment>
<dbReference type="PANTHER" id="PTHR20884:SF8">
    <property type="entry name" value="GDP-D-GLUCOSE PHOSPHORYLASE 1"/>
    <property type="match status" value="1"/>
</dbReference>
<reference evidence="16" key="1">
    <citation type="journal article" date="2014" name="Science">
        <title>Nonhuman genetics. Genomic basis for the convergent evolution of electric organs.</title>
        <authorList>
            <person name="Gallant J.R."/>
            <person name="Traeger L.L."/>
            <person name="Volkening J.D."/>
            <person name="Moffett H."/>
            <person name="Chen P.H."/>
            <person name="Novina C.D."/>
            <person name="Phillips G.N.Jr."/>
            <person name="Anand R."/>
            <person name="Wells G.B."/>
            <person name="Pinch M."/>
            <person name="Guth R."/>
            <person name="Unguez G.A."/>
            <person name="Albert J.S."/>
            <person name="Zakon H.H."/>
            <person name="Samanta M.P."/>
            <person name="Sussman M.R."/>
        </authorList>
    </citation>
    <scope>NUCLEOTIDE SEQUENCE [LARGE SCALE GENOMIC DNA]</scope>
</reference>